<dbReference type="GO" id="GO:0009279">
    <property type="term" value="C:cell outer membrane"/>
    <property type="evidence" value="ECO:0007669"/>
    <property type="project" value="UniProtKB-SubCell"/>
</dbReference>
<keyword evidence="2" id="KW-0813">Transport</keyword>
<feature type="domain" description="TonB-dependent receptor-like beta-barrel" evidence="11">
    <location>
        <begin position="399"/>
        <end position="829"/>
    </location>
</feature>
<dbReference type="EMBL" id="CP032819">
    <property type="protein sequence ID" value="AZS28515.1"/>
    <property type="molecule type" value="Genomic_DNA"/>
</dbReference>
<reference evidence="13 14" key="1">
    <citation type="submission" date="2018-10" db="EMBL/GenBank/DDBJ databases">
        <title>Butyricimonas faecalis sp. nov., isolated from human faeces and emended description of the genus Butyricimonas.</title>
        <authorList>
            <person name="Le Roy T."/>
            <person name="Van der Smissen P."/>
            <person name="Paquot A."/>
            <person name="Delzenne N."/>
            <person name="Muccioli G."/>
            <person name="Collet J.-F."/>
            <person name="Cani P.D."/>
        </authorList>
    </citation>
    <scope>NUCLEOTIDE SEQUENCE [LARGE SCALE GENOMIC DNA]</scope>
    <source>
        <strain evidence="13 14">H184</strain>
    </source>
</reference>
<dbReference type="InterPro" id="IPR037066">
    <property type="entry name" value="Plug_dom_sf"/>
</dbReference>
<dbReference type="KEGG" id="buy:D8S85_02390"/>
<dbReference type="Gene3D" id="2.60.40.1120">
    <property type="entry name" value="Carboxypeptidase-like, regulatory domain"/>
    <property type="match status" value="1"/>
</dbReference>
<keyword evidence="8" id="KW-0675">Receptor</keyword>
<evidence type="ECO:0000256" key="8">
    <source>
        <dbReference type="ARBA" id="ARBA00023170"/>
    </source>
</evidence>
<dbReference type="Proteomes" id="UP000270673">
    <property type="component" value="Chromosome"/>
</dbReference>
<dbReference type="InterPro" id="IPR036942">
    <property type="entry name" value="Beta-barrel_TonB_sf"/>
</dbReference>
<dbReference type="PANTHER" id="PTHR30069">
    <property type="entry name" value="TONB-DEPENDENT OUTER MEMBRANE RECEPTOR"/>
    <property type="match status" value="1"/>
</dbReference>
<evidence type="ECO:0000256" key="1">
    <source>
        <dbReference type="ARBA" id="ARBA00004571"/>
    </source>
</evidence>
<dbReference type="InterPro" id="IPR012910">
    <property type="entry name" value="Plug_dom"/>
</dbReference>
<dbReference type="InterPro" id="IPR008969">
    <property type="entry name" value="CarboxyPept-like_regulatory"/>
</dbReference>
<evidence type="ECO:0000256" key="4">
    <source>
        <dbReference type="ARBA" id="ARBA00022692"/>
    </source>
</evidence>
<organism evidence="13 14">
    <name type="scientific">Butyricimonas faecalis</name>
    <dbReference type="NCBI Taxonomy" id="2093856"/>
    <lineage>
        <taxon>Bacteria</taxon>
        <taxon>Pseudomonadati</taxon>
        <taxon>Bacteroidota</taxon>
        <taxon>Bacteroidia</taxon>
        <taxon>Bacteroidales</taxon>
        <taxon>Odoribacteraceae</taxon>
        <taxon>Butyricimonas</taxon>
    </lineage>
</organism>
<evidence type="ECO:0000256" key="7">
    <source>
        <dbReference type="ARBA" id="ARBA00023136"/>
    </source>
</evidence>
<keyword evidence="4" id="KW-0812">Transmembrane</keyword>
<evidence type="ECO:0000256" key="2">
    <source>
        <dbReference type="ARBA" id="ARBA00022448"/>
    </source>
</evidence>
<dbReference type="GO" id="GO:0044718">
    <property type="term" value="P:siderophore transmembrane transport"/>
    <property type="evidence" value="ECO:0007669"/>
    <property type="project" value="TreeGrafter"/>
</dbReference>
<dbReference type="PANTHER" id="PTHR30069:SF29">
    <property type="entry name" value="HEMOGLOBIN AND HEMOGLOBIN-HAPTOGLOBIN-BINDING PROTEIN 1-RELATED"/>
    <property type="match status" value="1"/>
</dbReference>
<dbReference type="InterPro" id="IPR039426">
    <property type="entry name" value="TonB-dep_rcpt-like"/>
</dbReference>
<name>A0A3Q9ILA0_9BACT</name>
<dbReference type="Gene3D" id="2.40.170.20">
    <property type="entry name" value="TonB-dependent receptor, beta-barrel domain"/>
    <property type="match status" value="1"/>
</dbReference>
<evidence type="ECO:0000313" key="13">
    <source>
        <dbReference type="EMBL" id="AZS28515.1"/>
    </source>
</evidence>
<dbReference type="SUPFAM" id="SSF56935">
    <property type="entry name" value="Porins"/>
    <property type="match status" value="1"/>
</dbReference>
<dbReference type="Pfam" id="PF07715">
    <property type="entry name" value="Plug"/>
    <property type="match status" value="1"/>
</dbReference>
<accession>A0A3Q9ILA0</accession>
<evidence type="ECO:0000256" key="3">
    <source>
        <dbReference type="ARBA" id="ARBA00022452"/>
    </source>
</evidence>
<dbReference type="Gene3D" id="3.55.50.30">
    <property type="match status" value="1"/>
</dbReference>
<dbReference type="AlphaFoldDB" id="A0A3Q9ILA0"/>
<feature type="domain" description="TonB-dependent receptor plug" evidence="12">
    <location>
        <begin position="207"/>
        <end position="294"/>
    </location>
</feature>
<keyword evidence="14" id="KW-1185">Reference proteome</keyword>
<dbReference type="SUPFAM" id="SSF49464">
    <property type="entry name" value="Carboxypeptidase regulatory domain-like"/>
    <property type="match status" value="1"/>
</dbReference>
<proteinExistence type="inferred from homology"/>
<evidence type="ECO:0000259" key="11">
    <source>
        <dbReference type="Pfam" id="PF00593"/>
    </source>
</evidence>
<dbReference type="OrthoDB" id="9803050at2"/>
<evidence type="ECO:0000256" key="5">
    <source>
        <dbReference type="ARBA" id="ARBA00022729"/>
    </source>
</evidence>
<keyword evidence="5" id="KW-0732">Signal</keyword>
<evidence type="ECO:0000256" key="6">
    <source>
        <dbReference type="ARBA" id="ARBA00023077"/>
    </source>
</evidence>
<dbReference type="RefSeq" id="WP_106624631.1">
    <property type="nucleotide sequence ID" value="NZ_CP032819.1"/>
</dbReference>
<dbReference type="Gene3D" id="2.170.130.10">
    <property type="entry name" value="TonB-dependent receptor, plug domain"/>
    <property type="match status" value="1"/>
</dbReference>
<evidence type="ECO:0000259" key="12">
    <source>
        <dbReference type="Pfam" id="PF07715"/>
    </source>
</evidence>
<gene>
    <name evidence="13" type="ORF">D8S85_02390</name>
</gene>
<keyword evidence="9" id="KW-0998">Cell outer membrane</keyword>
<comment type="similarity">
    <text evidence="10">Belongs to the TonB-dependent receptor family.</text>
</comment>
<dbReference type="Pfam" id="PF00593">
    <property type="entry name" value="TonB_dep_Rec_b-barrel"/>
    <property type="match status" value="1"/>
</dbReference>
<dbReference type="InterPro" id="IPR000531">
    <property type="entry name" value="Beta-barrel_TonB"/>
</dbReference>
<comment type="subcellular location">
    <subcellularLocation>
        <location evidence="1">Cell outer membrane</location>
        <topology evidence="1">Multi-pass membrane protein</topology>
    </subcellularLocation>
</comment>
<keyword evidence="7 10" id="KW-0472">Membrane</keyword>
<dbReference type="Pfam" id="PF13715">
    <property type="entry name" value="CarbopepD_reg_2"/>
    <property type="match status" value="1"/>
</dbReference>
<keyword evidence="3" id="KW-1134">Transmembrane beta strand</keyword>
<evidence type="ECO:0000313" key="14">
    <source>
        <dbReference type="Proteomes" id="UP000270673"/>
    </source>
</evidence>
<evidence type="ECO:0000256" key="9">
    <source>
        <dbReference type="ARBA" id="ARBA00023237"/>
    </source>
</evidence>
<protein>
    <submittedName>
        <fullName evidence="13">Uncharacterized protein</fullName>
    </submittedName>
</protein>
<dbReference type="GO" id="GO:0015344">
    <property type="term" value="F:siderophore uptake transmembrane transporter activity"/>
    <property type="evidence" value="ECO:0007669"/>
    <property type="project" value="TreeGrafter"/>
</dbReference>
<keyword evidence="6 10" id="KW-0798">TonB box</keyword>
<evidence type="ECO:0000256" key="10">
    <source>
        <dbReference type="RuleBase" id="RU003357"/>
    </source>
</evidence>
<sequence length="874" mass="102161">MRARLILILLIFCIVRGNAQEVFSFTFRETPVEEVLEKIEQQTGYIFSYSPSILHQLSSNKISIKQANLEQVLNFLFKSSNISWEKLGRYIILKQGKRFFIVYGRIYDKESRERLIGASVYDSRLHVGAATNNYGFYTLIVPEGEVCLNYSYVGYQSASCQFYLKSDTVLHVELQPMLNLDEIVVVQPYIPGWVKNSQPGQVEFPIFTATMIPKLLGESDLLKAVQLFPGVRVGMEGIAGIQVRGGNRDENQFLIDDIPLYNANHLLGFFSVFNSDAVKNVNFYKSSFPARYGGHLSSIMDVRLKEGNLQEYHGSFSIGLLSSNFNIEGPIERNRSSFHITARRTYIDLIGAPIYAAINNTSDSKEKIGYNFSDINIKLTRLFSKQNTISFIFFYGNDHLKYKKNEKDSYFMNPDRVRDDMRSAWGNWGIGLRWDKMISPNLYMNTVFSYNQYRASMNKRYRHETSLGDTVQLKKIHFKSGQKEWRMKSDFTYALNHWNRLYFGGHYIYHVYVPEKRITLNKVKDMEQIFEKQVNYKEYAHDVALYVEDEIAIKEKWTIHPGLRGTLFHVGNTNYFSLEPRFSMQYNWNTRWAAKASYTLMSQYIHQLGSSMLNMPTDLWVPVSDEVKPMKSHQCVLGIYYHPRAQWHFSMEGFYKTQANLVDDYHGMDITPEYLDWKENVHFGNGRSFGLEWMLQKKGGNTSGWINYTLSHAYRWFSDGSINQGHHFPAKYDSRHILNLVLLHKFSDFFDISATWTFNNGFYTTQPLERYDSPVALPGEKGDGQTDVIFHIEKRNNVKTPDYHRLDLGFNFHRRRRHGTSTWSINLYNAYCRWNTVGLSPDFDTKYRGREERQYFSNDWLFPIIPSFSYTFTF</sequence>